<dbReference type="PANTHER" id="PTHR30461">
    <property type="entry name" value="DNA-INVERTASE FROM LAMBDOID PROPHAGE"/>
    <property type="match status" value="1"/>
</dbReference>
<dbReference type="Pfam" id="PF13408">
    <property type="entry name" value="Zn_ribbon_recom"/>
    <property type="match status" value="1"/>
</dbReference>
<dbReference type="Gene3D" id="3.40.50.1390">
    <property type="entry name" value="Resolvase, N-terminal catalytic domain"/>
    <property type="match status" value="1"/>
</dbReference>
<comment type="caution">
    <text evidence="6">The sequence shown here is derived from an EMBL/GenBank/DDBJ whole genome shotgun (WGS) entry which is preliminary data.</text>
</comment>
<evidence type="ECO:0000259" key="5">
    <source>
        <dbReference type="PROSITE" id="PS51737"/>
    </source>
</evidence>
<dbReference type="InterPro" id="IPR006119">
    <property type="entry name" value="Resolv_N"/>
</dbReference>
<dbReference type="RefSeq" id="WP_317533223.1">
    <property type="nucleotide sequence ID" value="NZ_JAWLKF010000006.1"/>
</dbReference>
<feature type="domain" description="Recombinase" evidence="5">
    <location>
        <begin position="164"/>
        <end position="314"/>
    </location>
</feature>
<dbReference type="InterPro" id="IPR036162">
    <property type="entry name" value="Resolvase-like_N_sf"/>
</dbReference>
<reference evidence="6 7" key="1">
    <citation type="submission" date="2023-10" db="EMBL/GenBank/DDBJ databases">
        <title>Development of a sustainable strategy for remediation of hydrocarbon-contaminated territories based on the waste exchange concept.</title>
        <authorList>
            <person name="Krivoruchko A."/>
        </authorList>
    </citation>
    <scope>NUCLEOTIDE SEQUENCE [LARGE SCALE GENOMIC DNA]</scope>
    <source>
        <strain evidence="6 7">IEGM 1327</strain>
    </source>
</reference>
<dbReference type="SUPFAM" id="SSF53041">
    <property type="entry name" value="Resolvase-like"/>
    <property type="match status" value="1"/>
</dbReference>
<dbReference type="PANTHER" id="PTHR30461:SF2">
    <property type="entry name" value="SERINE RECOMBINASE PINE-RELATED"/>
    <property type="match status" value="1"/>
</dbReference>
<evidence type="ECO:0000256" key="1">
    <source>
        <dbReference type="ARBA" id="ARBA00023125"/>
    </source>
</evidence>
<keyword evidence="1" id="KW-0238">DNA-binding</keyword>
<evidence type="ECO:0000256" key="2">
    <source>
        <dbReference type="ARBA" id="ARBA00023172"/>
    </source>
</evidence>
<dbReference type="CDD" id="cd00338">
    <property type="entry name" value="Ser_Recombinase"/>
    <property type="match status" value="1"/>
</dbReference>
<dbReference type="InterPro" id="IPR025827">
    <property type="entry name" value="Zn_ribbon_recom_dom"/>
</dbReference>
<dbReference type="Gene3D" id="3.90.1750.20">
    <property type="entry name" value="Putative Large Serine Recombinase, Chain B, Domain 2"/>
    <property type="match status" value="1"/>
</dbReference>
<organism evidence="6 7">
    <name type="scientific">Rhodococcus cerastii</name>
    <dbReference type="NCBI Taxonomy" id="908616"/>
    <lineage>
        <taxon>Bacteria</taxon>
        <taxon>Bacillati</taxon>
        <taxon>Actinomycetota</taxon>
        <taxon>Actinomycetes</taxon>
        <taxon>Mycobacteriales</taxon>
        <taxon>Nocardiaceae</taxon>
        <taxon>Rhodococcus</taxon>
    </lineage>
</organism>
<protein>
    <submittedName>
        <fullName evidence="6">Recombinase family protein</fullName>
    </submittedName>
</protein>
<feature type="region of interest" description="Disordered" evidence="3">
    <location>
        <begin position="213"/>
        <end position="237"/>
    </location>
</feature>
<evidence type="ECO:0000313" key="7">
    <source>
        <dbReference type="Proteomes" id="UP001186104"/>
    </source>
</evidence>
<keyword evidence="7" id="KW-1185">Reference proteome</keyword>
<evidence type="ECO:0000259" key="4">
    <source>
        <dbReference type="PROSITE" id="PS51736"/>
    </source>
</evidence>
<sequence>MGGRVAPRALIVVRLSRVTEATTSPERQLAECRKLCDSRGYDVVGVADDLDVSAGKTSPFTRPKLGPWLDARHNDFDVIVFYRMDRIVRRLMDLAKLIEWAETHRVTLVSATEAFLDLSQPFGKIIALLVANVAEMELNAITERNANAFKHNYETGKWRGGVPPWGFLPEKSAAGEWRLVQDPVQVEVIDEVVERVLKGEPLRAIAHDLTDRGIPTPKDRFAQSRGREPAGYEWHSGPLKRGLTSPTLLGRIVTREPRVDELGEAMRDPNGKKVFGPETIVVGADGSPLVRAKPIVTRETFDRLAAELSGRENRTEPTVRSTGLLLRVIYCGVCGRPAYRLKGGTGRKSRYRCASAQYKDQCENRTVTAEDAEGRVEEQLLRTLGEMERTVRTWMPGSDVATELAEVGEILSDLTDQIGTGSFRRGTPQRERLNARIVALTERQTALEAQPTETAGWRYEGTGQSFDDWWASSTSEARNVWLRDNVRVTWRSHSVGTRTVLDALDVETLAPDLASGVLLGPVGALAEYKDAGAWAHAGLGALPDALAAVYMRQGMSRPGVVEE</sequence>
<gene>
    <name evidence="6" type="ORF">R3P93_13425</name>
</gene>
<dbReference type="Pfam" id="PF07508">
    <property type="entry name" value="Recombinase"/>
    <property type="match status" value="1"/>
</dbReference>
<feature type="compositionally biased region" description="Basic and acidic residues" evidence="3">
    <location>
        <begin position="213"/>
        <end position="230"/>
    </location>
</feature>
<dbReference type="PROSITE" id="PS51736">
    <property type="entry name" value="RECOMBINASES_3"/>
    <property type="match status" value="1"/>
</dbReference>
<dbReference type="InterPro" id="IPR050639">
    <property type="entry name" value="SSR_resolvase"/>
</dbReference>
<name>A0ABU4D1G8_9NOCA</name>
<dbReference type="Pfam" id="PF00239">
    <property type="entry name" value="Resolvase"/>
    <property type="match status" value="1"/>
</dbReference>
<evidence type="ECO:0000313" key="6">
    <source>
        <dbReference type="EMBL" id="MDV6303561.1"/>
    </source>
</evidence>
<dbReference type="InterPro" id="IPR038109">
    <property type="entry name" value="DNA_bind_recomb_sf"/>
</dbReference>
<dbReference type="EMBL" id="JAWLKF010000006">
    <property type="protein sequence ID" value="MDV6303561.1"/>
    <property type="molecule type" value="Genomic_DNA"/>
</dbReference>
<proteinExistence type="predicted"/>
<accession>A0ABU4D1G8</accession>
<evidence type="ECO:0000256" key="3">
    <source>
        <dbReference type="SAM" id="MobiDB-lite"/>
    </source>
</evidence>
<feature type="domain" description="Resolvase/invertase-type recombinase catalytic" evidence="4">
    <location>
        <begin position="8"/>
        <end position="156"/>
    </location>
</feature>
<dbReference type="SMART" id="SM00857">
    <property type="entry name" value="Resolvase"/>
    <property type="match status" value="1"/>
</dbReference>
<dbReference type="InterPro" id="IPR011109">
    <property type="entry name" value="DNA_bind_recombinase_dom"/>
</dbReference>
<dbReference type="PROSITE" id="PS51737">
    <property type="entry name" value="RECOMBINASE_DNA_BIND"/>
    <property type="match status" value="1"/>
</dbReference>
<dbReference type="Proteomes" id="UP001186104">
    <property type="component" value="Unassembled WGS sequence"/>
</dbReference>
<keyword evidence="2" id="KW-0233">DNA recombination</keyword>